<dbReference type="InterPro" id="IPR003953">
    <property type="entry name" value="FAD-dep_OxRdtase_2_FAD-bd"/>
</dbReference>
<evidence type="ECO:0000256" key="3">
    <source>
        <dbReference type="ARBA" id="ARBA00022827"/>
    </source>
</evidence>
<dbReference type="Gene3D" id="3.90.700.10">
    <property type="entry name" value="Succinate dehydrogenase/fumarate reductase flavoprotein, catalytic domain"/>
    <property type="match status" value="1"/>
</dbReference>
<keyword evidence="4" id="KW-0560">Oxidoreductase</keyword>
<keyword evidence="2" id="KW-0285">Flavoprotein</keyword>
<dbReference type="InterPro" id="IPR036188">
    <property type="entry name" value="FAD/NAD-bd_sf"/>
</dbReference>
<dbReference type="Gene3D" id="3.50.50.60">
    <property type="entry name" value="FAD/NAD(P)-binding domain"/>
    <property type="match status" value="2"/>
</dbReference>
<dbReference type="SUPFAM" id="SSF56425">
    <property type="entry name" value="Succinate dehydrogenase/fumarate reductase flavoprotein, catalytic domain"/>
    <property type="match status" value="1"/>
</dbReference>
<dbReference type="PANTHER" id="PTHR43400:SF10">
    <property type="entry name" value="3-OXOSTEROID 1-DEHYDROGENASE"/>
    <property type="match status" value="1"/>
</dbReference>
<gene>
    <name evidence="6" type="ORF">BN2476_650064</name>
</gene>
<dbReference type="InterPro" id="IPR050315">
    <property type="entry name" value="FAD-oxidoreductase_2"/>
</dbReference>
<evidence type="ECO:0000313" key="6">
    <source>
        <dbReference type="EMBL" id="SIT48807.1"/>
    </source>
</evidence>
<accession>A0A1N7SNA8</accession>
<evidence type="ECO:0000256" key="2">
    <source>
        <dbReference type="ARBA" id="ARBA00022630"/>
    </source>
</evidence>
<organism evidence="6 7">
    <name type="scientific">Paraburkholderia piptadeniae</name>
    <dbReference type="NCBI Taxonomy" id="1701573"/>
    <lineage>
        <taxon>Bacteria</taxon>
        <taxon>Pseudomonadati</taxon>
        <taxon>Pseudomonadota</taxon>
        <taxon>Betaproteobacteria</taxon>
        <taxon>Burkholderiales</taxon>
        <taxon>Burkholderiaceae</taxon>
        <taxon>Paraburkholderia</taxon>
    </lineage>
</organism>
<dbReference type="EMBL" id="CYGY02000065">
    <property type="protein sequence ID" value="SIT48807.1"/>
    <property type="molecule type" value="Genomic_DNA"/>
</dbReference>
<dbReference type="PANTHER" id="PTHR43400">
    <property type="entry name" value="FUMARATE REDUCTASE"/>
    <property type="match status" value="1"/>
</dbReference>
<dbReference type="Proteomes" id="UP000195569">
    <property type="component" value="Unassembled WGS sequence"/>
</dbReference>
<keyword evidence="3" id="KW-0274">FAD</keyword>
<dbReference type="SUPFAM" id="SSF51905">
    <property type="entry name" value="FAD/NAD(P)-binding domain"/>
    <property type="match status" value="1"/>
</dbReference>
<reference evidence="6" key="1">
    <citation type="submission" date="2016-12" db="EMBL/GenBank/DDBJ databases">
        <authorList>
            <person name="Moulin L."/>
        </authorList>
    </citation>
    <scope>NUCLEOTIDE SEQUENCE [LARGE SCALE GENOMIC DNA]</scope>
    <source>
        <strain evidence="6">STM 7183</strain>
    </source>
</reference>
<comment type="cofactor">
    <cofactor evidence="1">
        <name>FAD</name>
        <dbReference type="ChEBI" id="CHEBI:57692"/>
    </cofactor>
</comment>
<evidence type="ECO:0000313" key="7">
    <source>
        <dbReference type="Proteomes" id="UP000195569"/>
    </source>
</evidence>
<dbReference type="GO" id="GO:0008202">
    <property type="term" value="P:steroid metabolic process"/>
    <property type="evidence" value="ECO:0007669"/>
    <property type="project" value="UniProtKB-ARBA"/>
</dbReference>
<dbReference type="Pfam" id="PF00890">
    <property type="entry name" value="FAD_binding_2"/>
    <property type="match status" value="1"/>
</dbReference>
<feature type="domain" description="FAD-dependent oxidoreductase 2 FAD-binding" evidence="5">
    <location>
        <begin position="20"/>
        <end position="497"/>
    </location>
</feature>
<evidence type="ECO:0000256" key="4">
    <source>
        <dbReference type="ARBA" id="ARBA00023002"/>
    </source>
</evidence>
<comment type="caution">
    <text evidence="6">The sequence shown here is derived from an EMBL/GenBank/DDBJ whole genome shotgun (WGS) entry which is preliminary data.</text>
</comment>
<name>A0A1N7SNA8_9BURK</name>
<proteinExistence type="predicted"/>
<evidence type="ECO:0000259" key="5">
    <source>
        <dbReference type="Pfam" id="PF00890"/>
    </source>
</evidence>
<keyword evidence="7" id="KW-1185">Reference proteome</keyword>
<dbReference type="AlphaFoldDB" id="A0A1N7SNA8"/>
<dbReference type="RefSeq" id="WP_235851041.1">
    <property type="nucleotide sequence ID" value="NZ_CYGY02000065.1"/>
</dbReference>
<evidence type="ECO:0000256" key="1">
    <source>
        <dbReference type="ARBA" id="ARBA00001974"/>
    </source>
</evidence>
<sequence length="526" mass="56984">MDNEEMEVNWTEPRWDEQADMIVVGYGGAGATFAFAAAEQGADVLILEKGAQGGGNSVCVAGGLIMTSVDEEESLKYLNWLCAGQTEESVLRHFVASLKDIPAFQHKLELPLKDNPQPFSAPGFFPEFAGAPGAESIKGMSVVAAPGGAGLYNAISAQAEKAGARVKYSTRVTRLIQHPVTRAILGVEAEREDGKTIAIRGRKATVLASGGFEANEAMCKQFLTACPIYFLGSPNLTGDGIRMAQEVGAQLWHMNAVAGPLNMGIKTKEGYVYVTYDLNKVAGFGYKSGAFKDGGSLLWVNRQAKRFHNETVDTSVVQHGLANRDTWLATTPGIPEFTNVPAFHIFDEKVRAGGAAMTTLNSRVPPWSQDNLKELEEGLIIKADTLEELAMKCQWPEIPGVTKAGHLDPQALRETVERYNEQCRLNVDPEFGRETFLVPLNDEGPYYAIGPMLPTYLNTHGGPKHDAGQRVLDHQDKPIPGLYAVGECGSLWGPFYNSMGDIAEFIVSGVTAAKTALSDSEDRKIR</sequence>
<dbReference type="InterPro" id="IPR027477">
    <property type="entry name" value="Succ_DH/fumarate_Rdtase_cat_sf"/>
</dbReference>
<dbReference type="GO" id="GO:0016491">
    <property type="term" value="F:oxidoreductase activity"/>
    <property type="evidence" value="ECO:0007669"/>
    <property type="project" value="UniProtKB-KW"/>
</dbReference>
<protein>
    <submittedName>
        <fullName evidence="6">Fumarate reductase/succinate dehydrogenase flavoprotein domain protein</fullName>
    </submittedName>
</protein>